<dbReference type="GO" id="GO:0005737">
    <property type="term" value="C:cytoplasm"/>
    <property type="evidence" value="ECO:0007669"/>
    <property type="project" value="TreeGrafter"/>
</dbReference>
<dbReference type="Pfam" id="PF00653">
    <property type="entry name" value="BIR"/>
    <property type="match status" value="2"/>
</dbReference>
<name>A0A6J8C0M7_MYTCO</name>
<keyword evidence="4" id="KW-0862">Zinc</keyword>
<keyword evidence="2" id="KW-0479">Metal-binding</keyword>
<sequence length="788" mass="88648">MKSKKTLSIFKCRFSSNKLRDRPNLNDLLLLGNTNVCLFSSLLPQGKTPETRKVVIKDTSNIRQLSKPSSSRSPLIFMITLICVLTYESLRRNDNINRAKEILEKLFSLLYRKPSITNTKKDQRILQSLLELKTIKVCQDITAYPVSRLSLTNILDKESSGSLSKGRMNNELMRLSTLSNFPVHGISLIRLAEDGFFSEGNGEELLCYSCGLRLKGWRTDSNPADIHQKYSPNCLHNLEKKSDPADLPASRNSIAADGRTEGSHADVSNGDITCEQIMCTDARHEDSFNSLLISTSQNAARFPSSMEGRVSNSCASTSPSQQSNRSISNMTNHVSSSKSVMGGQLGDHQYPSSNSSVNYFADGYRLSDSGHGRQHTLSCNPCSDSISSNMPRSSIGSINGRTPTRTSFLERQLSIDGEPNFSHNFNNLSLMSDDQRQLCRDNSHYQDAELYLPSPPILQRLPDTFEQNIPYTCSDENLSTDSIAHRATRPSQLKYPNYESLQSRKDSYFDWPANRSSLHPYDLSECGLFFTHFEDCVRCFHCGIGLRNWKEDDNPWVEHARWYRKCQYLIRRKGQGFIDSVVQLLGLETDEELAQSSAPQLDREEFATTTRNPLEHNAAIYVMSEGIFDSKELVLEIMTLLLETNNWHSITTELLVTSILEKNETTAYGSSSGPDIATDKVTNSRNGVIENDENGLLDKPEITLPTKDLKPIDMDIERKSKADDDPGTLQKENEELEDLYTCKICLDEKVGVTFLPCGHLVTCKSCSPKLRKCPLCRKFIRSTITTKI</sequence>
<dbReference type="Gene3D" id="1.10.533.10">
    <property type="entry name" value="Death Domain, Fas"/>
    <property type="match status" value="1"/>
</dbReference>
<keyword evidence="9" id="KW-1185">Reference proteome</keyword>
<feature type="region of interest" description="Disordered" evidence="6">
    <location>
        <begin position="370"/>
        <end position="403"/>
    </location>
</feature>
<evidence type="ECO:0000256" key="1">
    <source>
        <dbReference type="ARBA" id="ARBA00006672"/>
    </source>
</evidence>
<dbReference type="InterPro" id="IPR001841">
    <property type="entry name" value="Znf_RING"/>
</dbReference>
<evidence type="ECO:0000313" key="9">
    <source>
        <dbReference type="Proteomes" id="UP000507470"/>
    </source>
</evidence>
<dbReference type="InterPro" id="IPR001370">
    <property type="entry name" value="BIR_rpt"/>
</dbReference>
<feature type="compositionally biased region" description="Polar residues" evidence="6">
    <location>
        <begin position="310"/>
        <end position="339"/>
    </location>
</feature>
<keyword evidence="3 5" id="KW-0863">Zinc-finger</keyword>
<dbReference type="AlphaFoldDB" id="A0A6J8C0M7"/>
<reference evidence="8 9" key="1">
    <citation type="submission" date="2020-06" db="EMBL/GenBank/DDBJ databases">
        <authorList>
            <person name="Li R."/>
            <person name="Bekaert M."/>
        </authorList>
    </citation>
    <scope>NUCLEOTIDE SEQUENCE [LARGE SCALE GENOMIC DNA]</scope>
    <source>
        <strain evidence="9">wild</strain>
    </source>
</reference>
<dbReference type="PANTHER" id="PTHR10044:SF139">
    <property type="entry name" value="DEATH-ASSOCIATED INHIBITOR OF APOPTOSIS 2"/>
    <property type="match status" value="1"/>
</dbReference>
<evidence type="ECO:0000256" key="4">
    <source>
        <dbReference type="ARBA" id="ARBA00022833"/>
    </source>
</evidence>
<dbReference type="FunFam" id="1.10.1170.10:FF:000002">
    <property type="entry name" value="Baculoviral IAP repeat containing 7"/>
    <property type="match status" value="1"/>
</dbReference>
<dbReference type="PROSITE" id="PS50089">
    <property type="entry name" value="ZF_RING_2"/>
    <property type="match status" value="1"/>
</dbReference>
<dbReference type="GO" id="GO:0051726">
    <property type="term" value="P:regulation of cell cycle"/>
    <property type="evidence" value="ECO:0007669"/>
    <property type="project" value="TreeGrafter"/>
</dbReference>
<feature type="domain" description="RING-type" evidence="7">
    <location>
        <begin position="742"/>
        <end position="777"/>
    </location>
</feature>
<protein>
    <recommendedName>
        <fullName evidence="7">RING-type domain-containing protein</fullName>
    </recommendedName>
</protein>
<evidence type="ECO:0000256" key="5">
    <source>
        <dbReference type="PROSITE-ProRule" id="PRU00175"/>
    </source>
</evidence>
<dbReference type="GO" id="GO:0061630">
    <property type="term" value="F:ubiquitin protein ligase activity"/>
    <property type="evidence" value="ECO:0007669"/>
    <property type="project" value="TreeGrafter"/>
</dbReference>
<dbReference type="SMART" id="SM00184">
    <property type="entry name" value="RING"/>
    <property type="match status" value="1"/>
</dbReference>
<organism evidence="8 9">
    <name type="scientific">Mytilus coruscus</name>
    <name type="common">Sea mussel</name>
    <dbReference type="NCBI Taxonomy" id="42192"/>
    <lineage>
        <taxon>Eukaryota</taxon>
        <taxon>Metazoa</taxon>
        <taxon>Spiralia</taxon>
        <taxon>Lophotrochozoa</taxon>
        <taxon>Mollusca</taxon>
        <taxon>Bivalvia</taxon>
        <taxon>Autobranchia</taxon>
        <taxon>Pteriomorphia</taxon>
        <taxon>Mytilida</taxon>
        <taxon>Mytiloidea</taxon>
        <taxon>Mytilidae</taxon>
        <taxon>Mytilinae</taxon>
        <taxon>Mytilus</taxon>
    </lineage>
</organism>
<dbReference type="PANTHER" id="PTHR10044">
    <property type="entry name" value="INHIBITOR OF APOPTOSIS"/>
    <property type="match status" value="1"/>
</dbReference>
<evidence type="ECO:0000256" key="2">
    <source>
        <dbReference type="ARBA" id="ARBA00022723"/>
    </source>
</evidence>
<dbReference type="GO" id="GO:0043027">
    <property type="term" value="F:cysteine-type endopeptidase inhibitor activity involved in apoptotic process"/>
    <property type="evidence" value="ECO:0007669"/>
    <property type="project" value="TreeGrafter"/>
</dbReference>
<dbReference type="PROSITE" id="PS50143">
    <property type="entry name" value="BIR_REPEAT_2"/>
    <property type="match status" value="2"/>
</dbReference>
<dbReference type="SMART" id="SM00238">
    <property type="entry name" value="BIR"/>
    <property type="match status" value="2"/>
</dbReference>
<dbReference type="Proteomes" id="UP000507470">
    <property type="component" value="Unassembled WGS sequence"/>
</dbReference>
<dbReference type="Pfam" id="PF13920">
    <property type="entry name" value="zf-C3HC4_3"/>
    <property type="match status" value="1"/>
</dbReference>
<feature type="compositionally biased region" description="Polar residues" evidence="6">
    <location>
        <begin position="375"/>
        <end position="403"/>
    </location>
</feature>
<dbReference type="InterPro" id="IPR011029">
    <property type="entry name" value="DEATH-like_dom_sf"/>
</dbReference>
<dbReference type="GO" id="GO:0008270">
    <property type="term" value="F:zinc ion binding"/>
    <property type="evidence" value="ECO:0007669"/>
    <property type="project" value="UniProtKB-KW"/>
</dbReference>
<gene>
    <name evidence="8" type="ORF">MCOR_25019</name>
</gene>
<dbReference type="GO" id="GO:0043066">
    <property type="term" value="P:negative regulation of apoptotic process"/>
    <property type="evidence" value="ECO:0007669"/>
    <property type="project" value="TreeGrafter"/>
</dbReference>
<dbReference type="GO" id="GO:0005634">
    <property type="term" value="C:nucleus"/>
    <property type="evidence" value="ECO:0007669"/>
    <property type="project" value="TreeGrafter"/>
</dbReference>
<dbReference type="GO" id="GO:0031398">
    <property type="term" value="P:positive regulation of protein ubiquitination"/>
    <property type="evidence" value="ECO:0007669"/>
    <property type="project" value="TreeGrafter"/>
</dbReference>
<accession>A0A6J8C0M7</accession>
<evidence type="ECO:0000256" key="6">
    <source>
        <dbReference type="SAM" id="MobiDB-lite"/>
    </source>
</evidence>
<comment type="similarity">
    <text evidence="1">Belongs to the IAP family.</text>
</comment>
<dbReference type="InterPro" id="IPR050784">
    <property type="entry name" value="IAP"/>
</dbReference>
<dbReference type="OrthoDB" id="6116788at2759"/>
<feature type="region of interest" description="Disordered" evidence="6">
    <location>
        <begin position="237"/>
        <end position="267"/>
    </location>
</feature>
<evidence type="ECO:0000256" key="3">
    <source>
        <dbReference type="ARBA" id="ARBA00022771"/>
    </source>
</evidence>
<dbReference type="SUPFAM" id="SSF57924">
    <property type="entry name" value="Inhibitor of apoptosis (IAP) repeat"/>
    <property type="match status" value="2"/>
</dbReference>
<evidence type="ECO:0000313" key="8">
    <source>
        <dbReference type="EMBL" id="CAC5389885.1"/>
    </source>
</evidence>
<dbReference type="Gene3D" id="1.10.1170.10">
    <property type="entry name" value="Inhibitor Of Apoptosis Protein (2mihbC-IAP-1), Chain A"/>
    <property type="match status" value="3"/>
</dbReference>
<feature type="region of interest" description="Disordered" evidence="6">
    <location>
        <begin position="303"/>
        <end position="351"/>
    </location>
</feature>
<evidence type="ECO:0000259" key="7">
    <source>
        <dbReference type="PROSITE" id="PS50089"/>
    </source>
</evidence>
<dbReference type="CDD" id="cd00022">
    <property type="entry name" value="BIR"/>
    <property type="match status" value="1"/>
</dbReference>
<proteinExistence type="inferred from homology"/>
<dbReference type="EMBL" id="CACVKT020004385">
    <property type="protein sequence ID" value="CAC5389885.1"/>
    <property type="molecule type" value="Genomic_DNA"/>
</dbReference>